<protein>
    <recommendedName>
        <fullName evidence="4">Zn(2)-C6 fungal-type domain-containing protein</fullName>
    </recommendedName>
</protein>
<dbReference type="PANTHER" id="PTHR47783">
    <property type="entry name" value="ZN(II)2CYS6 TRANSCRIPTION FACTOR (EUROFUNG)-RELATED"/>
    <property type="match status" value="1"/>
</dbReference>
<sequence>MDHSRSPQEYSKTSPQSLSSDQSPLANGSSDTPSSNVPQRGHQADQQANEKRVPLACLRCRAKRARCSGEKPTCNACQKVGEVCTWPAGRKRKRTRREMEEEERREREAAVAQAQAQAAVTGVMQHIPTHQDVMNGGYSRAGEMLPQRHSHQPVPSTSYSNTGISDRPTVESPTLWPNATPIASAQHVMSGSPHANMWNYPMPGSLLTPSYIWPAQSKTQNVSPPSPPMNFSHFGNTAEKETAQIARALESNVAYIDGDPTRQEGLELYYYRFSGSTAIQYASFIVLEPPVTERHRTCSPGINRISLKLQPRIQKSNVSAPMATAQSKPGSPEPPDQMFDESGLPLPSVYIPLLDTFFRTMSRHFPSISRKRMEERLETGTMSAFLLNCICAISARFHPSGSNSPANACAPFITKAQELIIPLLHLPTTDVVTGLLLLAWANYGQNSDSGLNIPVWPLGWHLTSDYMKLVISEIYESLAHVVRTRLLFWSLFITDRILAFSTGRPPSISEEIIEIPLPTDEDFFPDPARTNDPTALGEDVQPVPFQHLVRLLVLCGRIASVLNGRRGRVRTLIGPGAGTGTEVLSGLQAQLVQFYAELPEEMKWSVEAFKRQEARGHGGTYLTLHLWANAVMALVYHPELLSSPSGTETPLTQTMDRSIKLALASSRTISECLVFADLFASQSYLYSPHAVQPVYVACLSFIQDMKLTALGSDMMDDSQEPSLKRHNSGRTAELLLTSMAKQNFSVLIKALGQMEHYWAGVSYVSGILEQRARGLVGLGINLNTRPRLKKTFISLPDRGLLKRFTNPNLPHNTAPPTETSLRASIAKEAADAASYSLDDLLSSYSVEGFYIQPADNFDLQSLMNSGGMVNGGTPPGVPPGIGTGMTAG</sequence>
<dbReference type="GO" id="GO:0006351">
    <property type="term" value="P:DNA-templated transcription"/>
    <property type="evidence" value="ECO:0007669"/>
    <property type="project" value="InterPro"/>
</dbReference>
<dbReference type="PROSITE" id="PS50048">
    <property type="entry name" value="ZN2_CY6_FUNGAL_2"/>
    <property type="match status" value="1"/>
</dbReference>
<evidence type="ECO:0000256" key="3">
    <source>
        <dbReference type="SAM" id="MobiDB-lite"/>
    </source>
</evidence>
<proteinExistence type="predicted"/>
<evidence type="ECO:0000259" key="4">
    <source>
        <dbReference type="PROSITE" id="PS50048"/>
    </source>
</evidence>
<name>A0AAW0CBJ3_9AGAR</name>
<dbReference type="Gene3D" id="4.10.240.10">
    <property type="entry name" value="Zn(2)-C6 fungal-type DNA-binding domain"/>
    <property type="match status" value="1"/>
</dbReference>
<dbReference type="Proteomes" id="UP001383192">
    <property type="component" value="Unassembled WGS sequence"/>
</dbReference>
<reference evidence="5 6" key="1">
    <citation type="submission" date="2024-01" db="EMBL/GenBank/DDBJ databases">
        <title>A draft genome for a cacao thread blight-causing isolate of Paramarasmius palmivorus.</title>
        <authorList>
            <person name="Baruah I.K."/>
            <person name="Bukari Y."/>
            <person name="Amoako-Attah I."/>
            <person name="Meinhardt L.W."/>
            <person name="Bailey B.A."/>
            <person name="Cohen S.P."/>
        </authorList>
    </citation>
    <scope>NUCLEOTIDE SEQUENCE [LARGE SCALE GENOMIC DNA]</scope>
    <source>
        <strain evidence="5 6">GH-12</strain>
    </source>
</reference>
<dbReference type="PROSITE" id="PS00463">
    <property type="entry name" value="ZN2_CY6_FUNGAL_1"/>
    <property type="match status" value="1"/>
</dbReference>
<evidence type="ECO:0000313" key="6">
    <source>
        <dbReference type="Proteomes" id="UP001383192"/>
    </source>
</evidence>
<gene>
    <name evidence="5" type="ORF">VNI00_011372</name>
</gene>
<keyword evidence="2" id="KW-0539">Nucleus</keyword>
<feature type="compositionally biased region" description="Polar residues" evidence="3">
    <location>
        <begin position="26"/>
        <end position="38"/>
    </location>
</feature>
<feature type="domain" description="Zn(2)-C6 fungal-type" evidence="4">
    <location>
        <begin position="56"/>
        <end position="86"/>
    </location>
</feature>
<keyword evidence="1" id="KW-0479">Metal-binding</keyword>
<dbReference type="AlphaFoldDB" id="A0AAW0CBJ3"/>
<comment type="caution">
    <text evidence="5">The sequence shown here is derived from an EMBL/GenBank/DDBJ whole genome shotgun (WGS) entry which is preliminary data.</text>
</comment>
<dbReference type="CDD" id="cd00067">
    <property type="entry name" value="GAL4"/>
    <property type="match status" value="1"/>
</dbReference>
<dbReference type="InterPro" id="IPR036864">
    <property type="entry name" value="Zn2-C6_fun-type_DNA-bd_sf"/>
</dbReference>
<dbReference type="Pfam" id="PF04082">
    <property type="entry name" value="Fungal_trans"/>
    <property type="match status" value="1"/>
</dbReference>
<dbReference type="PANTHER" id="PTHR47783:SF1">
    <property type="entry name" value="ZN(II)2CYS6 TRANSCRIPTION FACTOR (EUROFUNG)"/>
    <property type="match status" value="1"/>
</dbReference>
<evidence type="ECO:0000256" key="2">
    <source>
        <dbReference type="ARBA" id="ARBA00023242"/>
    </source>
</evidence>
<dbReference type="InterPro" id="IPR001138">
    <property type="entry name" value="Zn2Cys6_DnaBD"/>
</dbReference>
<feature type="region of interest" description="Disordered" evidence="3">
    <location>
        <begin position="316"/>
        <end position="339"/>
    </location>
</feature>
<dbReference type="GO" id="GO:0008270">
    <property type="term" value="F:zinc ion binding"/>
    <property type="evidence" value="ECO:0007669"/>
    <property type="project" value="InterPro"/>
</dbReference>
<organism evidence="5 6">
    <name type="scientific">Paramarasmius palmivorus</name>
    <dbReference type="NCBI Taxonomy" id="297713"/>
    <lineage>
        <taxon>Eukaryota</taxon>
        <taxon>Fungi</taxon>
        <taxon>Dikarya</taxon>
        <taxon>Basidiomycota</taxon>
        <taxon>Agaricomycotina</taxon>
        <taxon>Agaricomycetes</taxon>
        <taxon>Agaricomycetidae</taxon>
        <taxon>Agaricales</taxon>
        <taxon>Marasmiineae</taxon>
        <taxon>Marasmiaceae</taxon>
        <taxon>Paramarasmius</taxon>
    </lineage>
</organism>
<evidence type="ECO:0000256" key="1">
    <source>
        <dbReference type="ARBA" id="ARBA00022723"/>
    </source>
</evidence>
<accession>A0AAW0CBJ3</accession>
<dbReference type="CDD" id="cd12148">
    <property type="entry name" value="fungal_TF_MHR"/>
    <property type="match status" value="1"/>
</dbReference>
<feature type="region of interest" description="Disordered" evidence="3">
    <location>
        <begin position="1"/>
        <end position="52"/>
    </location>
</feature>
<dbReference type="GO" id="GO:0003677">
    <property type="term" value="F:DNA binding"/>
    <property type="evidence" value="ECO:0007669"/>
    <property type="project" value="InterPro"/>
</dbReference>
<dbReference type="SMART" id="SM00066">
    <property type="entry name" value="GAL4"/>
    <property type="match status" value="1"/>
</dbReference>
<feature type="compositionally biased region" description="Low complexity" evidence="3">
    <location>
        <begin position="14"/>
        <end position="25"/>
    </location>
</feature>
<dbReference type="EMBL" id="JAYKXP010000049">
    <property type="protein sequence ID" value="KAK7036707.1"/>
    <property type="molecule type" value="Genomic_DNA"/>
</dbReference>
<dbReference type="GO" id="GO:0000981">
    <property type="term" value="F:DNA-binding transcription factor activity, RNA polymerase II-specific"/>
    <property type="evidence" value="ECO:0007669"/>
    <property type="project" value="InterPro"/>
</dbReference>
<dbReference type="SUPFAM" id="SSF57701">
    <property type="entry name" value="Zn2/Cys6 DNA-binding domain"/>
    <property type="match status" value="1"/>
</dbReference>
<feature type="compositionally biased region" description="Polar residues" evidence="3">
    <location>
        <begin position="316"/>
        <end position="329"/>
    </location>
</feature>
<keyword evidence="6" id="KW-1185">Reference proteome</keyword>
<dbReference type="Pfam" id="PF00172">
    <property type="entry name" value="Zn_clus"/>
    <property type="match status" value="1"/>
</dbReference>
<dbReference type="InterPro" id="IPR007219">
    <property type="entry name" value="XnlR_reg_dom"/>
</dbReference>
<dbReference type="SMART" id="SM00906">
    <property type="entry name" value="Fungal_trans"/>
    <property type="match status" value="1"/>
</dbReference>
<evidence type="ECO:0000313" key="5">
    <source>
        <dbReference type="EMBL" id="KAK7036707.1"/>
    </source>
</evidence>